<name>A0A6J4J2H6_9MICC</name>
<sequence length="201" mass="20200">MSVRLNQPGRTPGPNVKEKTAVKDLEAGSADTSTRSLTGKRVLHALAAASLLGVAGCAGTAPSPGSEPAGEAASSAPAEAPASSAAPEASAGAEPTEAAPADQTYEDGEFTQVGSYVSPGGTEEIGVSLTLEKDVVTAVTTEPMPSNPTAKLYQERFSGGIQEEIVGKKLDELKVDKVAGSSLTSGGFAEATDLIKSEAKL</sequence>
<feature type="compositionally biased region" description="Basic and acidic residues" evidence="1">
    <location>
        <begin position="16"/>
        <end position="26"/>
    </location>
</feature>
<reference evidence="2" key="1">
    <citation type="submission" date="2020-02" db="EMBL/GenBank/DDBJ databases">
        <authorList>
            <person name="Meier V. D."/>
        </authorList>
    </citation>
    <scope>NUCLEOTIDE SEQUENCE</scope>
    <source>
        <strain evidence="2">AVDCRST_MAG83</strain>
    </source>
</reference>
<feature type="region of interest" description="Disordered" evidence="1">
    <location>
        <begin position="1"/>
        <end position="39"/>
    </location>
</feature>
<evidence type="ECO:0000313" key="2">
    <source>
        <dbReference type="EMBL" id="CAA9266145.1"/>
    </source>
</evidence>
<dbReference type="AlphaFoldDB" id="A0A6J4J2H6"/>
<protein>
    <recommendedName>
        <fullName evidence="3">FMN-binding domain-containing protein</fullName>
    </recommendedName>
</protein>
<feature type="region of interest" description="Disordered" evidence="1">
    <location>
        <begin position="56"/>
        <end position="123"/>
    </location>
</feature>
<proteinExistence type="predicted"/>
<gene>
    <name evidence="2" type="ORF">AVDCRST_MAG83-2979</name>
</gene>
<organism evidence="2">
    <name type="scientific">uncultured Arthrobacter sp</name>
    <dbReference type="NCBI Taxonomy" id="114050"/>
    <lineage>
        <taxon>Bacteria</taxon>
        <taxon>Bacillati</taxon>
        <taxon>Actinomycetota</taxon>
        <taxon>Actinomycetes</taxon>
        <taxon>Micrococcales</taxon>
        <taxon>Micrococcaceae</taxon>
        <taxon>Arthrobacter</taxon>
        <taxon>environmental samples</taxon>
    </lineage>
</organism>
<feature type="compositionally biased region" description="Low complexity" evidence="1">
    <location>
        <begin position="56"/>
        <end position="101"/>
    </location>
</feature>
<evidence type="ECO:0008006" key="3">
    <source>
        <dbReference type="Google" id="ProtNLM"/>
    </source>
</evidence>
<evidence type="ECO:0000256" key="1">
    <source>
        <dbReference type="SAM" id="MobiDB-lite"/>
    </source>
</evidence>
<accession>A0A6J4J2H6</accession>
<dbReference type="EMBL" id="CADCTE010000158">
    <property type="protein sequence ID" value="CAA9266145.1"/>
    <property type="molecule type" value="Genomic_DNA"/>
</dbReference>